<dbReference type="AlphaFoldDB" id="A0A7I7RM55"/>
<name>A0A7I7RM55_MYCCF</name>
<feature type="transmembrane region" description="Helical" evidence="1">
    <location>
        <begin position="84"/>
        <end position="107"/>
    </location>
</feature>
<reference evidence="2 3" key="1">
    <citation type="journal article" date="2019" name="Emerg. Microbes Infect.">
        <title>Comprehensive subspecies identification of 175 nontuberculous mycobacteria species based on 7547 genomic profiles.</title>
        <authorList>
            <person name="Matsumoto Y."/>
            <person name="Kinjo T."/>
            <person name="Motooka D."/>
            <person name="Nabeya D."/>
            <person name="Jung N."/>
            <person name="Uechi K."/>
            <person name="Horii T."/>
            <person name="Iida T."/>
            <person name="Fujita J."/>
            <person name="Nakamura S."/>
        </authorList>
    </citation>
    <scope>NUCLEOTIDE SEQUENCE [LARGE SCALE GENOMIC DNA]</scope>
    <source>
        <strain evidence="2 3">JCM 18439</strain>
    </source>
</reference>
<dbReference type="KEGG" id="mcee:MCEL_39530"/>
<keyword evidence="1" id="KW-1133">Transmembrane helix</keyword>
<evidence type="ECO:0000313" key="3">
    <source>
        <dbReference type="Proteomes" id="UP000466431"/>
    </source>
</evidence>
<proteinExistence type="predicted"/>
<gene>
    <name evidence="2" type="ORF">MCEL_39530</name>
</gene>
<evidence type="ECO:0000313" key="2">
    <source>
        <dbReference type="EMBL" id="BBY45658.1"/>
    </source>
</evidence>
<dbReference type="EMBL" id="AP022591">
    <property type="protein sequence ID" value="BBY45658.1"/>
    <property type="molecule type" value="Genomic_DNA"/>
</dbReference>
<keyword evidence="1" id="KW-0812">Transmembrane</keyword>
<dbReference type="Proteomes" id="UP000466431">
    <property type="component" value="Chromosome"/>
</dbReference>
<organism evidence="2 3">
    <name type="scientific">Mycolicibacterium celeriflavum</name>
    <name type="common">Mycobacterium celeriflavum</name>
    <dbReference type="NCBI Taxonomy" id="1249101"/>
    <lineage>
        <taxon>Bacteria</taxon>
        <taxon>Bacillati</taxon>
        <taxon>Actinomycetota</taxon>
        <taxon>Actinomycetes</taxon>
        <taxon>Mycobacteriales</taxon>
        <taxon>Mycobacteriaceae</taxon>
        <taxon>Mycolicibacterium</taxon>
    </lineage>
</organism>
<keyword evidence="1" id="KW-0472">Membrane</keyword>
<accession>A0A7I7RM55</accession>
<sequence length="244" mass="26465">MKSSVAVAFLSVVLGAFGLLSAAWVFVSLSRTAYLTAIVALGGAVFSFGMIAMLLTVASRRVVPRAEWHQGGVTFRPDRRVDTLLVISSLAGFFAMALYAIFAPLGMLDIRAPRGNSQYIVIACAAGALVGVFAIRHMLVQRGSSLLRMTVAGLETGNTMTTVRRSWDEVADIADRPANGRHGTGAAYIVTADGRVRAHPTDWYTPGGQALRELMRFYWRHPERRSELADGTALKRLQGDPPDR</sequence>
<evidence type="ECO:0000256" key="1">
    <source>
        <dbReference type="SAM" id="Phobius"/>
    </source>
</evidence>
<keyword evidence="3" id="KW-1185">Reference proteome</keyword>
<feature type="transmembrane region" description="Helical" evidence="1">
    <location>
        <begin position="119"/>
        <end position="139"/>
    </location>
</feature>
<feature type="transmembrane region" description="Helical" evidence="1">
    <location>
        <begin position="32"/>
        <end position="55"/>
    </location>
</feature>
<protein>
    <submittedName>
        <fullName evidence="2">Uncharacterized protein</fullName>
    </submittedName>
</protein>